<organism evidence="2 3">
    <name type="scientific">Bacillus solimangrovi</name>
    <dbReference type="NCBI Taxonomy" id="1305675"/>
    <lineage>
        <taxon>Bacteria</taxon>
        <taxon>Bacillati</taxon>
        <taxon>Bacillota</taxon>
        <taxon>Bacilli</taxon>
        <taxon>Bacillales</taxon>
        <taxon>Bacillaceae</taxon>
        <taxon>Bacillus</taxon>
    </lineage>
</organism>
<dbReference type="AlphaFoldDB" id="A0A1E5LBJ3"/>
<evidence type="ECO:0008006" key="4">
    <source>
        <dbReference type="Google" id="ProtNLM"/>
    </source>
</evidence>
<gene>
    <name evidence="2" type="ORF">BFG57_04910</name>
</gene>
<evidence type="ECO:0000256" key="1">
    <source>
        <dbReference type="SAM" id="Phobius"/>
    </source>
</evidence>
<reference evidence="2 3" key="1">
    <citation type="submission" date="2016-08" db="EMBL/GenBank/DDBJ databases">
        <title>Genome of Bacillus solimangrovi GH2-4.</title>
        <authorList>
            <person name="Lim S."/>
            <person name="Kim B.-C."/>
        </authorList>
    </citation>
    <scope>NUCLEOTIDE SEQUENCE [LARGE SCALE GENOMIC DNA]</scope>
    <source>
        <strain evidence="2 3">GH2-4</strain>
    </source>
</reference>
<sequence>MLVDINLLPKKEKKNYSQILFLILFIIIIVIGAILFFLKYQFVTSEIEEKDAILIDIEISIETVQQKQLTKETGNTALQLQKAIDWVEDVPIPTVFFMDHIVSLLPERGFFLNYNYSDTGNVSLNVQFDTKLQVSYYLKELKQSEYIKQVTLTNISASFKEGTEGSMLTKESYVPRYLANFELELDTEKLRDSAMKEEKDNDPSNE</sequence>
<dbReference type="OrthoDB" id="2971140at2"/>
<name>A0A1E5LBJ3_9BACI</name>
<evidence type="ECO:0000313" key="2">
    <source>
        <dbReference type="EMBL" id="OEH91458.1"/>
    </source>
</evidence>
<proteinExistence type="predicted"/>
<keyword evidence="3" id="KW-1185">Reference proteome</keyword>
<keyword evidence="1" id="KW-1133">Transmembrane helix</keyword>
<comment type="caution">
    <text evidence="2">The sequence shown here is derived from an EMBL/GenBank/DDBJ whole genome shotgun (WGS) entry which is preliminary data.</text>
</comment>
<accession>A0A1E5LBJ3</accession>
<feature type="transmembrane region" description="Helical" evidence="1">
    <location>
        <begin position="19"/>
        <end position="38"/>
    </location>
</feature>
<dbReference type="Proteomes" id="UP000095209">
    <property type="component" value="Unassembled WGS sequence"/>
</dbReference>
<protein>
    <recommendedName>
        <fullName evidence="4">Fimbrial assembly protein</fullName>
    </recommendedName>
</protein>
<keyword evidence="1" id="KW-0472">Membrane</keyword>
<dbReference type="RefSeq" id="WP_069718466.1">
    <property type="nucleotide sequence ID" value="NZ_MJEH01000061.1"/>
</dbReference>
<evidence type="ECO:0000313" key="3">
    <source>
        <dbReference type="Proteomes" id="UP000095209"/>
    </source>
</evidence>
<keyword evidence="1" id="KW-0812">Transmembrane</keyword>
<dbReference type="STRING" id="1305675.BFG57_04910"/>
<dbReference type="EMBL" id="MJEH01000061">
    <property type="protein sequence ID" value="OEH91458.1"/>
    <property type="molecule type" value="Genomic_DNA"/>
</dbReference>